<dbReference type="PROSITE" id="PS00455">
    <property type="entry name" value="AMP_BINDING"/>
    <property type="match status" value="1"/>
</dbReference>
<evidence type="ECO:0000313" key="3">
    <source>
        <dbReference type="EMBL" id="ADK85147.1"/>
    </source>
</evidence>
<dbReference type="eggNOG" id="COG0318">
    <property type="taxonomic scope" value="Bacteria"/>
</dbReference>
<reference evidence="3 4" key="1">
    <citation type="journal article" date="2010" name="Stand. Genomic Sci.">
        <title>Complete genome sequence of Desulfarculus baarsii type strain (2st14).</title>
        <authorList>
            <person name="Sun H."/>
            <person name="Spring S."/>
            <person name="Lapidus A."/>
            <person name="Davenport K."/>
            <person name="Del Rio T.G."/>
            <person name="Tice H."/>
            <person name="Nolan M."/>
            <person name="Copeland A."/>
            <person name="Cheng J.F."/>
            <person name="Lucas S."/>
            <person name="Tapia R."/>
            <person name="Goodwin L."/>
            <person name="Pitluck S."/>
            <person name="Ivanova N."/>
            <person name="Pagani I."/>
            <person name="Mavromatis K."/>
            <person name="Ovchinnikova G."/>
            <person name="Pati A."/>
            <person name="Chen A."/>
            <person name="Palaniappan K."/>
            <person name="Hauser L."/>
            <person name="Chang Y.J."/>
            <person name="Jeffries C.D."/>
            <person name="Detter J.C."/>
            <person name="Han C."/>
            <person name="Rohde M."/>
            <person name="Brambilla E."/>
            <person name="Goker M."/>
            <person name="Woyke T."/>
            <person name="Bristow J."/>
            <person name="Eisen J.A."/>
            <person name="Markowitz V."/>
            <person name="Hugenholtz P."/>
            <person name="Kyrpides N.C."/>
            <person name="Klenk H.P."/>
            <person name="Land M."/>
        </authorList>
    </citation>
    <scope>NUCLEOTIDE SEQUENCE [LARGE SCALE GENOMIC DNA]</scope>
    <source>
        <strain evidence="4">ATCC 33931 / DSM 2075 / LMG 7858 / VKM B-1802 / 2st14</strain>
    </source>
</reference>
<gene>
    <name evidence="3" type="ordered locus">Deba_1780</name>
</gene>
<dbReference type="Gene3D" id="3.40.50.12780">
    <property type="entry name" value="N-terminal domain of ligase-like"/>
    <property type="match status" value="1"/>
</dbReference>
<dbReference type="Gene3D" id="3.30.300.30">
    <property type="match status" value="1"/>
</dbReference>
<evidence type="ECO:0000313" key="4">
    <source>
        <dbReference type="Proteomes" id="UP000009047"/>
    </source>
</evidence>
<keyword evidence="3" id="KW-0436">Ligase</keyword>
<feature type="domain" description="AMP-dependent synthetase/ligase" evidence="1">
    <location>
        <begin position="31"/>
        <end position="415"/>
    </location>
</feature>
<evidence type="ECO:0000259" key="2">
    <source>
        <dbReference type="Pfam" id="PF13193"/>
    </source>
</evidence>
<dbReference type="OrthoDB" id="9765680at2"/>
<dbReference type="InterPro" id="IPR045851">
    <property type="entry name" value="AMP-bd_C_sf"/>
</dbReference>
<dbReference type="PANTHER" id="PTHR43767:SF1">
    <property type="entry name" value="NONRIBOSOMAL PEPTIDE SYNTHASE PES1 (EUROFUNG)-RELATED"/>
    <property type="match status" value="1"/>
</dbReference>
<organism evidence="3 4">
    <name type="scientific">Desulfarculus baarsii (strain ATCC 33931 / DSM 2075 / LMG 7858 / VKM B-1802 / 2st14)</name>
    <dbReference type="NCBI Taxonomy" id="644282"/>
    <lineage>
        <taxon>Bacteria</taxon>
        <taxon>Pseudomonadati</taxon>
        <taxon>Thermodesulfobacteriota</taxon>
        <taxon>Desulfarculia</taxon>
        <taxon>Desulfarculales</taxon>
        <taxon>Desulfarculaceae</taxon>
        <taxon>Desulfarculus</taxon>
    </lineage>
</organism>
<dbReference type="STRING" id="644282.Deba_1780"/>
<dbReference type="KEGG" id="dbr:Deba_1780"/>
<sequence length="548" mass="60862">MEKLWLKNWPADTPTEPRYDFGQTPVHEYLRQRAKQNPDKIAMVFYGREISYRELDQASDRFASHLHKNGVKKGDRVGIFMVNCPQYAIAHFGVQKLGAIVCPCSPLFKEMELEYEINDAGIEILVCLDILLPVVQKVMGGVKLRQVIVGNLNDYLPENPTIPLVDMMAYKKQAIPGVVDFMDVVNAEGDAPPRVDIDLDQDIALFQYTGGTTGMPKGCMLSHKAALFKTACVCLATGMDTQTVNLVNMPIFHIAGMVAGMNSTLFAGGTQVLMTMFDPKATMEAISRYKVNFWYSAVPMNVAVMKHPEVAAYDLGSLKLCLTSSFGIQLTEEISAQWRAASKGGLLLEGAYGLSETHTADTFMPRQKVKYGTCGIPGPQQEFKIVDLTDPDKELPVGEQGEIVLRNPACFKGYWNRPEETAGTLRDGWVYTGDIGKFDDDGYLYLLGRKKEMIKVSGFSVFPEEVELLLNRYPGVAQTAVIGVPDDQKGEVVKAFVVMQPDKSATEQEIIAWAKEKMSTYKVPKYVEFRASLPTLGTGKLLRRALKE</sequence>
<dbReference type="PANTHER" id="PTHR43767">
    <property type="entry name" value="LONG-CHAIN-FATTY-ACID--COA LIGASE"/>
    <property type="match status" value="1"/>
</dbReference>
<dbReference type="HOGENOM" id="CLU_000022_59_7_7"/>
<keyword evidence="4" id="KW-1185">Reference proteome</keyword>
<dbReference type="RefSeq" id="WP_013258599.1">
    <property type="nucleotide sequence ID" value="NC_014365.1"/>
</dbReference>
<dbReference type="EMBL" id="CP002085">
    <property type="protein sequence ID" value="ADK85147.1"/>
    <property type="molecule type" value="Genomic_DNA"/>
</dbReference>
<evidence type="ECO:0000259" key="1">
    <source>
        <dbReference type="Pfam" id="PF00501"/>
    </source>
</evidence>
<proteinExistence type="predicted"/>
<dbReference type="SUPFAM" id="SSF56801">
    <property type="entry name" value="Acetyl-CoA synthetase-like"/>
    <property type="match status" value="1"/>
</dbReference>
<dbReference type="Pfam" id="PF00501">
    <property type="entry name" value="AMP-binding"/>
    <property type="match status" value="1"/>
</dbReference>
<protein>
    <submittedName>
        <fullName evidence="3">AMP-dependent synthetase and ligase</fullName>
    </submittedName>
</protein>
<dbReference type="AlphaFoldDB" id="E1QHV4"/>
<name>E1QHV4_DESB2</name>
<dbReference type="Proteomes" id="UP000009047">
    <property type="component" value="Chromosome"/>
</dbReference>
<dbReference type="InterPro" id="IPR025110">
    <property type="entry name" value="AMP-bd_C"/>
</dbReference>
<dbReference type="InterPro" id="IPR020845">
    <property type="entry name" value="AMP-binding_CS"/>
</dbReference>
<dbReference type="Pfam" id="PF13193">
    <property type="entry name" value="AMP-binding_C"/>
    <property type="match status" value="1"/>
</dbReference>
<feature type="domain" description="AMP-binding enzyme C-terminal" evidence="2">
    <location>
        <begin position="465"/>
        <end position="540"/>
    </location>
</feature>
<dbReference type="GO" id="GO:0016878">
    <property type="term" value="F:acid-thiol ligase activity"/>
    <property type="evidence" value="ECO:0007669"/>
    <property type="project" value="UniProtKB-ARBA"/>
</dbReference>
<dbReference type="InterPro" id="IPR000873">
    <property type="entry name" value="AMP-dep_synth/lig_dom"/>
</dbReference>
<dbReference type="InterPro" id="IPR042099">
    <property type="entry name" value="ANL_N_sf"/>
</dbReference>
<dbReference type="InterPro" id="IPR050237">
    <property type="entry name" value="ATP-dep_AMP-bd_enzyme"/>
</dbReference>
<accession>E1QHV4</accession>